<dbReference type="EMBL" id="CP060713">
    <property type="protein sequence ID" value="QNN54484.1"/>
    <property type="molecule type" value="Genomic_DNA"/>
</dbReference>
<keyword evidence="2 4" id="KW-0238">DNA-binding</keyword>
<gene>
    <name evidence="6" type="ORF">H9L09_09330</name>
</gene>
<evidence type="ECO:0000259" key="5">
    <source>
        <dbReference type="PROSITE" id="PS50977"/>
    </source>
</evidence>
<organism evidence="6 7">
    <name type="scientific">Nocardioides mesophilus</name>
    <dbReference type="NCBI Taxonomy" id="433659"/>
    <lineage>
        <taxon>Bacteria</taxon>
        <taxon>Bacillati</taxon>
        <taxon>Actinomycetota</taxon>
        <taxon>Actinomycetes</taxon>
        <taxon>Propionibacteriales</taxon>
        <taxon>Nocardioidaceae</taxon>
        <taxon>Nocardioides</taxon>
    </lineage>
</organism>
<evidence type="ECO:0000313" key="6">
    <source>
        <dbReference type="EMBL" id="QNN54484.1"/>
    </source>
</evidence>
<keyword evidence="3" id="KW-0804">Transcription</keyword>
<evidence type="ECO:0000256" key="2">
    <source>
        <dbReference type="ARBA" id="ARBA00023125"/>
    </source>
</evidence>
<dbReference type="Proteomes" id="UP000515947">
    <property type="component" value="Chromosome"/>
</dbReference>
<dbReference type="Pfam" id="PF00440">
    <property type="entry name" value="TetR_N"/>
    <property type="match status" value="1"/>
</dbReference>
<keyword evidence="1" id="KW-0805">Transcription regulation</keyword>
<proteinExistence type="predicted"/>
<sequence length="218" mass="23105">MPTPAGPDARAAGPAAPDAPAAVVGVRERLVAAAAELTCESGWAALTMGKVAARAGLSRQTLYNELGSKPELGQAMVLRELERFLDIVGTELDAHTDLVQAIRSAAEKTLLMARDNPLLHAVLASAHSVSRGNDPAPSNELLPFLTTDAQPLIEAATRVIAERIPERFPEVDLDAHERDVAIDAIVRLVLSHVMQPDANPAATADDLAWIVARVLRQG</sequence>
<dbReference type="PANTHER" id="PTHR30055:SF234">
    <property type="entry name" value="HTH-TYPE TRANSCRIPTIONAL REGULATOR BETI"/>
    <property type="match status" value="1"/>
</dbReference>
<dbReference type="PRINTS" id="PR00455">
    <property type="entry name" value="HTHTETR"/>
</dbReference>
<keyword evidence="7" id="KW-1185">Reference proteome</keyword>
<dbReference type="KEGG" id="nmes:H9L09_09330"/>
<evidence type="ECO:0000256" key="3">
    <source>
        <dbReference type="ARBA" id="ARBA00023163"/>
    </source>
</evidence>
<dbReference type="InterPro" id="IPR009057">
    <property type="entry name" value="Homeodomain-like_sf"/>
</dbReference>
<dbReference type="SUPFAM" id="SSF46689">
    <property type="entry name" value="Homeodomain-like"/>
    <property type="match status" value="1"/>
</dbReference>
<dbReference type="InterPro" id="IPR050109">
    <property type="entry name" value="HTH-type_TetR-like_transc_reg"/>
</dbReference>
<dbReference type="InterPro" id="IPR001647">
    <property type="entry name" value="HTH_TetR"/>
</dbReference>
<dbReference type="RefSeq" id="WP_187580324.1">
    <property type="nucleotide sequence ID" value="NZ_CP060713.1"/>
</dbReference>
<dbReference type="Gene3D" id="1.10.357.10">
    <property type="entry name" value="Tetracycline Repressor, domain 2"/>
    <property type="match status" value="1"/>
</dbReference>
<evidence type="ECO:0000313" key="7">
    <source>
        <dbReference type="Proteomes" id="UP000515947"/>
    </source>
</evidence>
<reference evidence="6 7" key="1">
    <citation type="submission" date="2020-08" db="EMBL/GenBank/DDBJ databases">
        <title>Genome sequence of Nocardioides mesophilus KACC 16243T.</title>
        <authorList>
            <person name="Hyun D.-W."/>
            <person name="Bae J.-W."/>
        </authorList>
    </citation>
    <scope>NUCLEOTIDE SEQUENCE [LARGE SCALE GENOMIC DNA]</scope>
    <source>
        <strain evidence="6 7">KACC 16243</strain>
    </source>
</reference>
<feature type="DNA-binding region" description="H-T-H motif" evidence="4">
    <location>
        <begin position="47"/>
        <end position="66"/>
    </location>
</feature>
<dbReference type="AlphaFoldDB" id="A0A7G9RFV9"/>
<evidence type="ECO:0000256" key="4">
    <source>
        <dbReference type="PROSITE-ProRule" id="PRU00335"/>
    </source>
</evidence>
<name>A0A7G9RFV9_9ACTN</name>
<dbReference type="GO" id="GO:0000976">
    <property type="term" value="F:transcription cis-regulatory region binding"/>
    <property type="evidence" value="ECO:0007669"/>
    <property type="project" value="TreeGrafter"/>
</dbReference>
<feature type="domain" description="HTH tetR-type" evidence="5">
    <location>
        <begin position="24"/>
        <end position="84"/>
    </location>
</feature>
<dbReference type="PANTHER" id="PTHR30055">
    <property type="entry name" value="HTH-TYPE TRANSCRIPTIONAL REGULATOR RUTR"/>
    <property type="match status" value="1"/>
</dbReference>
<protein>
    <submittedName>
        <fullName evidence="6">TetR/AcrR family transcriptional regulator</fullName>
    </submittedName>
</protein>
<evidence type="ECO:0000256" key="1">
    <source>
        <dbReference type="ARBA" id="ARBA00023015"/>
    </source>
</evidence>
<accession>A0A7G9RFV9</accession>
<dbReference type="InterPro" id="IPR040611">
    <property type="entry name" value="AlkX_C"/>
</dbReference>
<dbReference type="GO" id="GO:0003700">
    <property type="term" value="F:DNA-binding transcription factor activity"/>
    <property type="evidence" value="ECO:0007669"/>
    <property type="project" value="TreeGrafter"/>
</dbReference>
<dbReference type="Pfam" id="PF18556">
    <property type="entry name" value="TetR_C_35"/>
    <property type="match status" value="1"/>
</dbReference>
<dbReference type="PROSITE" id="PS50977">
    <property type="entry name" value="HTH_TETR_2"/>
    <property type="match status" value="1"/>
</dbReference>